<dbReference type="AlphaFoldDB" id="Q2G5W7"/>
<dbReference type="InterPro" id="IPR052356">
    <property type="entry name" value="Thiol_S-MT"/>
</dbReference>
<evidence type="ECO:0000259" key="1">
    <source>
        <dbReference type="Pfam" id="PF08241"/>
    </source>
</evidence>
<dbReference type="PANTHER" id="PTHR45036:SF1">
    <property type="entry name" value="METHYLTRANSFERASE LIKE 7A"/>
    <property type="match status" value="1"/>
</dbReference>
<keyword evidence="3" id="KW-1185">Reference proteome</keyword>
<dbReference type="CDD" id="cd02440">
    <property type="entry name" value="AdoMet_MTases"/>
    <property type="match status" value="1"/>
</dbReference>
<dbReference type="InterPro" id="IPR029063">
    <property type="entry name" value="SAM-dependent_MTases_sf"/>
</dbReference>
<dbReference type="RefSeq" id="WP_011445962.1">
    <property type="nucleotide sequence ID" value="NC_007794.1"/>
</dbReference>
<dbReference type="EMBL" id="CP000248">
    <property type="protein sequence ID" value="ABD26756.1"/>
    <property type="molecule type" value="Genomic_DNA"/>
</dbReference>
<dbReference type="DNASU" id="3915664"/>
<accession>Q2G5W7</accession>
<dbReference type="GO" id="GO:0032259">
    <property type="term" value="P:methylation"/>
    <property type="evidence" value="ECO:0007669"/>
    <property type="project" value="UniProtKB-KW"/>
</dbReference>
<dbReference type="GO" id="GO:0008757">
    <property type="term" value="F:S-adenosylmethionine-dependent methyltransferase activity"/>
    <property type="evidence" value="ECO:0007669"/>
    <property type="project" value="InterPro"/>
</dbReference>
<keyword evidence="2" id="KW-0489">Methyltransferase</keyword>
<sequence length="210" mass="23093">MGLKAAWEAHVVPRMIKCACASPNIMELRAGVVPRAQGRVFEIGCGGGLNQRFYDSSRVTGFAGIDPSGKLLDYAREAAARKGWQADIREGVGEDIPFEDESFDTAVCTYTLCSVHDPVKVLSELHRILKPGGTLLFLEHGLSPDAGVAKWQRRIEPLWKPLMGGCHLSRAVTAPVIRAGFQVEHPGHQYMPGMPRWAAWMEWGSGVKLR</sequence>
<keyword evidence="2" id="KW-0808">Transferase</keyword>
<dbReference type="KEGG" id="nar:Saro_2319"/>
<dbReference type="Gene3D" id="3.40.50.150">
    <property type="entry name" value="Vaccinia Virus protein VP39"/>
    <property type="match status" value="1"/>
</dbReference>
<evidence type="ECO:0000313" key="2">
    <source>
        <dbReference type="EMBL" id="ABD26756.1"/>
    </source>
</evidence>
<dbReference type="SUPFAM" id="SSF53335">
    <property type="entry name" value="S-adenosyl-L-methionine-dependent methyltransferases"/>
    <property type="match status" value="1"/>
</dbReference>
<dbReference type="HOGENOM" id="CLU_037990_7_4_5"/>
<evidence type="ECO:0000313" key="3">
    <source>
        <dbReference type="Proteomes" id="UP000009134"/>
    </source>
</evidence>
<dbReference type="PANTHER" id="PTHR45036">
    <property type="entry name" value="METHYLTRANSFERASE LIKE 7B"/>
    <property type="match status" value="1"/>
</dbReference>
<proteinExistence type="predicted"/>
<protein>
    <submittedName>
        <fullName evidence="2">Generic methyltransferase</fullName>
    </submittedName>
</protein>
<dbReference type="Pfam" id="PF08241">
    <property type="entry name" value="Methyltransf_11"/>
    <property type="match status" value="1"/>
</dbReference>
<dbReference type="Proteomes" id="UP000009134">
    <property type="component" value="Chromosome"/>
</dbReference>
<dbReference type="eggNOG" id="COG2226">
    <property type="taxonomic scope" value="Bacteria"/>
</dbReference>
<name>Q2G5W7_NOVAD</name>
<feature type="domain" description="Methyltransferase type 11" evidence="1">
    <location>
        <begin position="42"/>
        <end position="137"/>
    </location>
</feature>
<gene>
    <name evidence="2" type="ordered locus">Saro_2319</name>
</gene>
<organism evidence="2 3">
    <name type="scientific">Novosphingobium aromaticivorans (strain ATCC 700278 / DSM 12444 / CCUG 56034 / CIP 105152 / NBRC 16084 / F199)</name>
    <dbReference type="NCBI Taxonomy" id="279238"/>
    <lineage>
        <taxon>Bacteria</taxon>
        <taxon>Pseudomonadati</taxon>
        <taxon>Pseudomonadota</taxon>
        <taxon>Alphaproteobacteria</taxon>
        <taxon>Sphingomonadales</taxon>
        <taxon>Sphingomonadaceae</taxon>
        <taxon>Novosphingobium</taxon>
    </lineage>
</organism>
<dbReference type="STRING" id="279238.Saro_2319"/>
<reference evidence="3" key="1">
    <citation type="submission" date="2006-01" db="EMBL/GenBank/DDBJ databases">
        <title>Complete sequence of Novosphingobium aromaticivorans DSM 12444.</title>
        <authorList>
            <consortium name="US DOE Joint Genome Institute"/>
            <person name="Copeland A."/>
            <person name="Lucas S."/>
            <person name="Lapidus A."/>
            <person name="Barry K."/>
            <person name="Detter J.C."/>
            <person name="Glavina T."/>
            <person name="Hammon N."/>
            <person name="Israni S."/>
            <person name="Pitluck S."/>
            <person name="Chain P."/>
            <person name="Malfatti S."/>
            <person name="Shin M."/>
            <person name="Vergez L."/>
            <person name="Schmutz J."/>
            <person name="Larimer F."/>
            <person name="Land M."/>
            <person name="Kyrpides N."/>
            <person name="Ivanova N."/>
            <person name="Fredrickson J."/>
            <person name="Balkwill D."/>
            <person name="Romine M.F."/>
            <person name="Richardson P."/>
        </authorList>
    </citation>
    <scope>NUCLEOTIDE SEQUENCE [LARGE SCALE GENOMIC DNA]</scope>
    <source>
        <strain evidence="3">ATCC 700278 / DSM 12444 / CCUG 56034 / CIP 105152 / NBRC 16084 / F199</strain>
    </source>
</reference>
<dbReference type="InterPro" id="IPR013216">
    <property type="entry name" value="Methyltransf_11"/>
</dbReference>